<gene>
    <name evidence="2" type="ORF">A3C72_02000</name>
</gene>
<dbReference type="PANTHER" id="PTHR30093">
    <property type="entry name" value="GENERAL SECRETION PATHWAY PROTEIN G"/>
    <property type="match status" value="1"/>
</dbReference>
<reference evidence="2 3" key="1">
    <citation type="journal article" date="2016" name="Nat. Commun.">
        <title>Thousands of microbial genomes shed light on interconnected biogeochemical processes in an aquifer system.</title>
        <authorList>
            <person name="Anantharaman K."/>
            <person name="Brown C.T."/>
            <person name="Hug L.A."/>
            <person name="Sharon I."/>
            <person name="Castelle C.J."/>
            <person name="Probst A.J."/>
            <person name="Thomas B.C."/>
            <person name="Singh A."/>
            <person name="Wilkins M.J."/>
            <person name="Karaoz U."/>
            <person name="Brodie E.L."/>
            <person name="Williams K.H."/>
            <person name="Hubbard S.S."/>
            <person name="Banfield J.F."/>
        </authorList>
    </citation>
    <scope>NUCLEOTIDE SEQUENCE [LARGE SCALE GENOMIC DNA]</scope>
</reference>
<sequence>MKKINKKGFTLIEILVVIGIIAILAAVVLVAINPSRQFKQASDSQRTANVNAILNAIGQYSVDNKGAIPAGIPVAPAVAIEITQAICNLLVPTYLPALPTDPKSTANGSSIQCAAVAANAVKYQVQQDTLGRVTVSAPETELAATVISVTR</sequence>
<dbReference type="EMBL" id="MHRK01000061">
    <property type="protein sequence ID" value="OHA22020.1"/>
    <property type="molecule type" value="Genomic_DNA"/>
</dbReference>
<evidence type="ECO:0000256" key="1">
    <source>
        <dbReference type="SAM" id="Phobius"/>
    </source>
</evidence>
<organism evidence="2 3">
    <name type="scientific">Candidatus Taylorbacteria bacterium RIFCSPHIGHO2_02_FULL_43_32b</name>
    <dbReference type="NCBI Taxonomy" id="1802306"/>
    <lineage>
        <taxon>Bacteria</taxon>
        <taxon>Candidatus Tayloriibacteriota</taxon>
    </lineage>
</organism>
<evidence type="ECO:0000313" key="2">
    <source>
        <dbReference type="EMBL" id="OHA22020.1"/>
    </source>
</evidence>
<dbReference type="Proteomes" id="UP000177130">
    <property type="component" value="Unassembled WGS sequence"/>
</dbReference>
<feature type="transmembrane region" description="Helical" evidence="1">
    <location>
        <begin position="12"/>
        <end position="32"/>
    </location>
</feature>
<dbReference type="STRING" id="1802306.A3C72_02000"/>
<evidence type="ECO:0000313" key="3">
    <source>
        <dbReference type="Proteomes" id="UP000177130"/>
    </source>
</evidence>
<protein>
    <recommendedName>
        <fullName evidence="4">Type II secretion system protein GspG C-terminal domain-containing protein</fullName>
    </recommendedName>
</protein>
<keyword evidence="1" id="KW-1133">Transmembrane helix</keyword>
<dbReference type="AlphaFoldDB" id="A0A1G2MDN4"/>
<dbReference type="PROSITE" id="PS00409">
    <property type="entry name" value="PROKAR_NTER_METHYL"/>
    <property type="match status" value="1"/>
</dbReference>
<keyword evidence="1" id="KW-0472">Membrane</keyword>
<dbReference type="SUPFAM" id="SSF54523">
    <property type="entry name" value="Pili subunits"/>
    <property type="match status" value="1"/>
</dbReference>
<proteinExistence type="predicted"/>
<dbReference type="Gene3D" id="3.30.700.10">
    <property type="entry name" value="Glycoprotein, Type 4 Pilin"/>
    <property type="match status" value="1"/>
</dbReference>
<dbReference type="InterPro" id="IPR012902">
    <property type="entry name" value="N_methyl_site"/>
</dbReference>
<keyword evidence="1" id="KW-0812">Transmembrane</keyword>
<dbReference type="Pfam" id="PF07963">
    <property type="entry name" value="N_methyl"/>
    <property type="match status" value="1"/>
</dbReference>
<name>A0A1G2MDN4_9BACT</name>
<dbReference type="NCBIfam" id="TIGR02532">
    <property type="entry name" value="IV_pilin_GFxxxE"/>
    <property type="match status" value="1"/>
</dbReference>
<evidence type="ECO:0008006" key="4">
    <source>
        <dbReference type="Google" id="ProtNLM"/>
    </source>
</evidence>
<accession>A0A1G2MDN4</accession>
<comment type="caution">
    <text evidence="2">The sequence shown here is derived from an EMBL/GenBank/DDBJ whole genome shotgun (WGS) entry which is preliminary data.</text>
</comment>
<dbReference type="InterPro" id="IPR045584">
    <property type="entry name" value="Pilin-like"/>
</dbReference>